<dbReference type="FunFam" id="3.40.50.300:FF:000221">
    <property type="entry name" value="Multidrug ABC transporter ATP-binding protein"/>
    <property type="match status" value="1"/>
</dbReference>
<dbReference type="PROSITE" id="PS00211">
    <property type="entry name" value="ABC_TRANSPORTER_1"/>
    <property type="match status" value="1"/>
</dbReference>
<keyword evidence="8 9" id="KW-0472">Membrane</keyword>
<feature type="domain" description="ABC transporter" evidence="10">
    <location>
        <begin position="374"/>
        <end position="609"/>
    </location>
</feature>
<evidence type="ECO:0000256" key="1">
    <source>
        <dbReference type="ARBA" id="ARBA00004651"/>
    </source>
</evidence>
<dbReference type="GO" id="GO:0005524">
    <property type="term" value="F:ATP binding"/>
    <property type="evidence" value="ECO:0007669"/>
    <property type="project" value="UniProtKB-KW"/>
</dbReference>
<gene>
    <name evidence="12" type="ORF">ISQ19_05495</name>
</gene>
<dbReference type="InterPro" id="IPR003439">
    <property type="entry name" value="ABC_transporter-like_ATP-bd"/>
</dbReference>
<evidence type="ECO:0000256" key="2">
    <source>
        <dbReference type="ARBA" id="ARBA00022448"/>
    </source>
</evidence>
<dbReference type="PANTHER" id="PTHR43394:SF1">
    <property type="entry name" value="ATP-BINDING CASSETTE SUB-FAMILY B MEMBER 10, MITOCHONDRIAL"/>
    <property type="match status" value="1"/>
</dbReference>
<comment type="caution">
    <text evidence="12">The sequence shown here is derived from an EMBL/GenBank/DDBJ whole genome shotgun (WGS) entry which is preliminary data.</text>
</comment>
<dbReference type="CDD" id="cd18552">
    <property type="entry name" value="ABC_6TM_MsbA_like"/>
    <property type="match status" value="1"/>
</dbReference>
<dbReference type="Pfam" id="PF00005">
    <property type="entry name" value="ABC_tran"/>
    <property type="match status" value="1"/>
</dbReference>
<evidence type="ECO:0000313" key="12">
    <source>
        <dbReference type="EMBL" id="MBL6762134.1"/>
    </source>
</evidence>
<name>A0A937L401_9PROT</name>
<keyword evidence="3" id="KW-1003">Cell membrane</keyword>
<evidence type="ECO:0000256" key="6">
    <source>
        <dbReference type="ARBA" id="ARBA00022840"/>
    </source>
</evidence>
<dbReference type="GO" id="GO:0016887">
    <property type="term" value="F:ATP hydrolysis activity"/>
    <property type="evidence" value="ECO:0007669"/>
    <property type="project" value="InterPro"/>
</dbReference>
<evidence type="ECO:0000256" key="4">
    <source>
        <dbReference type="ARBA" id="ARBA00022692"/>
    </source>
</evidence>
<dbReference type="SUPFAM" id="SSF52540">
    <property type="entry name" value="P-loop containing nucleoside triphosphate hydrolases"/>
    <property type="match status" value="1"/>
</dbReference>
<dbReference type="PANTHER" id="PTHR43394">
    <property type="entry name" value="ATP-DEPENDENT PERMEASE MDL1, MITOCHONDRIAL"/>
    <property type="match status" value="1"/>
</dbReference>
<feature type="transmembrane region" description="Helical" evidence="9">
    <location>
        <begin position="280"/>
        <end position="302"/>
    </location>
</feature>
<dbReference type="InterPro" id="IPR017871">
    <property type="entry name" value="ABC_transporter-like_CS"/>
</dbReference>
<dbReference type="InterPro" id="IPR011527">
    <property type="entry name" value="ABC1_TM_dom"/>
</dbReference>
<organism evidence="12 13">
    <name type="scientific">PS1 clade bacterium</name>
    <dbReference type="NCBI Taxonomy" id="2175152"/>
    <lineage>
        <taxon>Bacteria</taxon>
        <taxon>Pseudomonadati</taxon>
        <taxon>Pseudomonadota</taxon>
        <taxon>Alphaproteobacteria</taxon>
        <taxon>PS1 clade</taxon>
    </lineage>
</organism>
<feature type="transmembrane region" description="Helical" evidence="9">
    <location>
        <begin position="52"/>
        <end position="77"/>
    </location>
</feature>
<protein>
    <submittedName>
        <fullName evidence="12">ATP-binding cassette domain-containing protein</fullName>
    </submittedName>
</protein>
<evidence type="ECO:0000256" key="9">
    <source>
        <dbReference type="SAM" id="Phobius"/>
    </source>
</evidence>
<keyword evidence="5" id="KW-0547">Nucleotide-binding</keyword>
<sequence length="616" mass="66514">MSQLTAVQENSVTTAPTMTHIQNADVQARYQTRRSRSLALIERLLRSYLRPYLWLLGASILLNVVIAATTGALPWFIQQAVDEVFNNKNPNMLVLVPLGVIAVSFIKGIATYGSNVIMNYVGQRSTANLQRDLFARLVHGDLAYVSQQHSGAYISIFMNDATRLRDTVSNIIISLVRHLLTIVALIGFMFTINWHLALVYTVIVIPMGVSAMRRLGKVTRTASRDGLQETSEFSTLIAETLSGLRIVKAYGQEGDQIGRAGATIDRVLEFTMRAIRARAAASPAIEALGGIAVGAIIFVGGYQSMQGNLTAGEFMGFITALLAVYQPLRAVANMQTILQEGVSAGTRVFAILDAKDHVVDTADASTLDVSEGAVRFDNVSFQYEGREHPALNGVTIEVRPGQTVALVGASGSGKSTLLNLTLRFFDVSNGVIEIDGQDIRKATLDSLRRATALVTQDPFLFDDTIANNIAYGSPAADTAAIEQAAKQAAAHEFIAELPEGYETRVGESGLRLSGGQKQRIAIARAMLKNAPILLLDEATSALDTASEQKVQAALNTLMQGRTSLVIAHRLSTIMHADRIYVMAEGQVAESGTHDELLAANGVYADLYHKQFESEGS</sequence>
<dbReference type="InterPro" id="IPR039421">
    <property type="entry name" value="Type_1_exporter"/>
</dbReference>
<proteinExistence type="predicted"/>
<dbReference type="GO" id="GO:0005886">
    <property type="term" value="C:plasma membrane"/>
    <property type="evidence" value="ECO:0007669"/>
    <property type="project" value="UniProtKB-SubCell"/>
</dbReference>
<evidence type="ECO:0000256" key="5">
    <source>
        <dbReference type="ARBA" id="ARBA00022741"/>
    </source>
</evidence>
<dbReference type="GO" id="GO:0015421">
    <property type="term" value="F:ABC-type oligopeptide transporter activity"/>
    <property type="evidence" value="ECO:0007669"/>
    <property type="project" value="TreeGrafter"/>
</dbReference>
<dbReference type="PROSITE" id="PS50929">
    <property type="entry name" value="ABC_TM1F"/>
    <property type="match status" value="1"/>
</dbReference>
<feature type="transmembrane region" description="Helical" evidence="9">
    <location>
        <begin position="168"/>
        <end position="188"/>
    </location>
</feature>
<feature type="transmembrane region" description="Helical" evidence="9">
    <location>
        <begin position="92"/>
        <end position="110"/>
    </location>
</feature>
<dbReference type="Gene3D" id="1.20.1560.10">
    <property type="entry name" value="ABC transporter type 1, transmembrane domain"/>
    <property type="match status" value="1"/>
</dbReference>
<dbReference type="Pfam" id="PF00664">
    <property type="entry name" value="ABC_membrane"/>
    <property type="match status" value="1"/>
</dbReference>
<comment type="subcellular location">
    <subcellularLocation>
        <location evidence="1">Cell membrane</location>
        <topology evidence="1">Multi-pass membrane protein</topology>
    </subcellularLocation>
</comment>
<reference evidence="12" key="1">
    <citation type="submission" date="2020-10" db="EMBL/GenBank/DDBJ databases">
        <title>Microbiome of the Black Sea water column analyzed by genome centric metagenomics.</title>
        <authorList>
            <person name="Cabello-Yeves P.J."/>
            <person name="Callieri C."/>
            <person name="Picazo A."/>
            <person name="Mehrshad M."/>
            <person name="Haro-Moreno J.M."/>
            <person name="Roda-Garcia J."/>
            <person name="Dzembekova N."/>
            <person name="Slabakova V."/>
            <person name="Slabakova N."/>
            <person name="Moncheva S."/>
            <person name="Rodriguez-Valera F."/>
        </authorList>
    </citation>
    <scope>NUCLEOTIDE SEQUENCE</scope>
    <source>
        <strain evidence="12">BS307-5m-G5</strain>
    </source>
</reference>
<dbReference type="Proteomes" id="UP000785783">
    <property type="component" value="Unassembled WGS sequence"/>
</dbReference>
<dbReference type="InterPro" id="IPR003593">
    <property type="entry name" value="AAA+_ATPase"/>
</dbReference>
<dbReference type="PROSITE" id="PS50893">
    <property type="entry name" value="ABC_TRANSPORTER_2"/>
    <property type="match status" value="1"/>
</dbReference>
<keyword evidence="6 12" id="KW-0067">ATP-binding</keyword>
<dbReference type="SMART" id="SM00382">
    <property type="entry name" value="AAA"/>
    <property type="match status" value="1"/>
</dbReference>
<evidence type="ECO:0000313" key="13">
    <source>
        <dbReference type="Proteomes" id="UP000785783"/>
    </source>
</evidence>
<feature type="transmembrane region" description="Helical" evidence="9">
    <location>
        <begin position="194"/>
        <end position="212"/>
    </location>
</feature>
<evidence type="ECO:0000259" key="10">
    <source>
        <dbReference type="PROSITE" id="PS50893"/>
    </source>
</evidence>
<keyword evidence="4 9" id="KW-0812">Transmembrane</keyword>
<feature type="domain" description="ABC transmembrane type-1" evidence="11">
    <location>
        <begin position="58"/>
        <end position="340"/>
    </location>
</feature>
<evidence type="ECO:0000256" key="8">
    <source>
        <dbReference type="ARBA" id="ARBA00023136"/>
    </source>
</evidence>
<evidence type="ECO:0000256" key="3">
    <source>
        <dbReference type="ARBA" id="ARBA00022475"/>
    </source>
</evidence>
<keyword evidence="7 9" id="KW-1133">Transmembrane helix</keyword>
<evidence type="ECO:0000259" key="11">
    <source>
        <dbReference type="PROSITE" id="PS50929"/>
    </source>
</evidence>
<evidence type="ECO:0000256" key="7">
    <source>
        <dbReference type="ARBA" id="ARBA00022989"/>
    </source>
</evidence>
<dbReference type="SUPFAM" id="SSF90123">
    <property type="entry name" value="ABC transporter transmembrane region"/>
    <property type="match status" value="1"/>
</dbReference>
<accession>A0A937L401</accession>
<dbReference type="AlphaFoldDB" id="A0A937L401"/>
<dbReference type="InterPro" id="IPR027417">
    <property type="entry name" value="P-loop_NTPase"/>
</dbReference>
<dbReference type="EMBL" id="JADHOK010000075">
    <property type="protein sequence ID" value="MBL6762134.1"/>
    <property type="molecule type" value="Genomic_DNA"/>
</dbReference>
<dbReference type="InterPro" id="IPR036640">
    <property type="entry name" value="ABC1_TM_sf"/>
</dbReference>
<dbReference type="Gene3D" id="3.40.50.300">
    <property type="entry name" value="P-loop containing nucleotide triphosphate hydrolases"/>
    <property type="match status" value="1"/>
</dbReference>
<keyword evidence="2" id="KW-0813">Transport</keyword>